<comment type="caution">
    <text evidence="1">The sequence shown here is derived from an EMBL/GenBank/DDBJ whole genome shotgun (WGS) entry which is preliminary data.</text>
</comment>
<evidence type="ECO:0000313" key="1">
    <source>
        <dbReference type="EMBL" id="RCN50731.1"/>
    </source>
</evidence>
<organism evidence="1 2">
    <name type="scientific">Ancylostoma caninum</name>
    <name type="common">Dog hookworm</name>
    <dbReference type="NCBI Taxonomy" id="29170"/>
    <lineage>
        <taxon>Eukaryota</taxon>
        <taxon>Metazoa</taxon>
        <taxon>Ecdysozoa</taxon>
        <taxon>Nematoda</taxon>
        <taxon>Chromadorea</taxon>
        <taxon>Rhabditida</taxon>
        <taxon>Rhabditina</taxon>
        <taxon>Rhabditomorpha</taxon>
        <taxon>Strongyloidea</taxon>
        <taxon>Ancylostomatidae</taxon>
        <taxon>Ancylostomatinae</taxon>
        <taxon>Ancylostoma</taxon>
    </lineage>
</organism>
<evidence type="ECO:0000313" key="2">
    <source>
        <dbReference type="Proteomes" id="UP000252519"/>
    </source>
</evidence>
<name>A0A368H294_ANCCA</name>
<dbReference type="AlphaFoldDB" id="A0A368H294"/>
<accession>A0A368H294</accession>
<dbReference type="Proteomes" id="UP000252519">
    <property type="component" value="Unassembled WGS sequence"/>
</dbReference>
<reference evidence="1 2" key="1">
    <citation type="submission" date="2014-10" db="EMBL/GenBank/DDBJ databases">
        <title>Draft genome of the hookworm Ancylostoma caninum.</title>
        <authorList>
            <person name="Mitreva M."/>
        </authorList>
    </citation>
    <scope>NUCLEOTIDE SEQUENCE [LARGE SCALE GENOMIC DNA]</scope>
    <source>
        <strain evidence="1 2">Baltimore</strain>
    </source>
</reference>
<gene>
    <name evidence="1" type="ORF">ANCCAN_03116</name>
</gene>
<sequence>MRHTPSDIWETRGRQLTMPMTSPSMCQILGKLVCYSFMECTMITCIFKTVHSSLKPCNRKILILKLW</sequence>
<dbReference type="EMBL" id="JOJR01000020">
    <property type="protein sequence ID" value="RCN50731.1"/>
    <property type="molecule type" value="Genomic_DNA"/>
</dbReference>
<keyword evidence="2" id="KW-1185">Reference proteome</keyword>
<proteinExistence type="predicted"/>
<protein>
    <submittedName>
        <fullName evidence="1">Uncharacterized protein</fullName>
    </submittedName>
</protein>